<dbReference type="RefSeq" id="WP_166354597.1">
    <property type="nucleotide sequence ID" value="NZ_CP049702.1"/>
</dbReference>
<keyword evidence="2" id="KW-0614">Plasmid</keyword>
<dbReference type="Proteomes" id="UP000564836">
    <property type="component" value="Plasmid pBb323S2c"/>
</dbReference>
<reference evidence="2 3" key="1">
    <citation type="journal article" date="2017" name="Syst. Appl. Microbiol.">
        <title>Soybeans inoculated with root zone soils of Canadian native legumes harbour diverse and novel Bradyrhizobium spp. that possess agricultural potential.</title>
        <authorList>
            <person name="Bromfield E.S.P."/>
            <person name="Cloutier S."/>
            <person name="Tambong J.T."/>
            <person name="Tran Thi T.V."/>
        </authorList>
    </citation>
    <scope>NUCLEOTIDE SEQUENCE [LARGE SCALE GENOMIC DNA]</scope>
    <source>
        <strain evidence="2 3">323S2</strain>
    </source>
</reference>
<gene>
    <name evidence="2" type="ORF">G6321_00002655</name>
    <name evidence="1" type="ORF">G6321_54775</name>
</gene>
<evidence type="ECO:0008006" key="4">
    <source>
        <dbReference type="Google" id="ProtNLM"/>
    </source>
</evidence>
<dbReference type="EMBL" id="CP088279">
    <property type="protein sequence ID" value="UGX89849.1"/>
    <property type="molecule type" value="Genomic_DNA"/>
</dbReference>
<reference evidence="1" key="2">
    <citation type="submission" date="2020-06" db="EMBL/GenBank/DDBJ databases">
        <title>Whole Genome Sequence of Bradyrhizobium sp. Strain 323S2.</title>
        <authorList>
            <person name="Bromfield E.S.P."/>
        </authorList>
    </citation>
    <scope>NUCLEOTIDE SEQUENCE [LARGE SCALE GENOMIC DNA]</scope>
    <source>
        <strain evidence="1">323S2</strain>
    </source>
</reference>
<reference evidence="2 3" key="3">
    <citation type="journal article" date="2022" name="Int. J. Syst. Evol. Microbiol.">
        <title>Strains of Bradyrhizobium barranii sp. nov. associated with legumes native to Canada are symbionts of soybeans and belong to different subspecies (subsp. barranii subsp. nov. and subsp. apii subsp. nov.) and symbiovars (sv. glycinearum and sv. septentrionale).</title>
        <authorList>
            <person name="Bromfield E.S.P."/>
            <person name="Cloutier S."/>
            <person name="Wasai-Hara S."/>
            <person name="Minamisawa K."/>
        </authorList>
    </citation>
    <scope>NUCLEOTIDE SEQUENCE [LARGE SCALE GENOMIC DNA]</scope>
    <source>
        <strain evidence="3">323S2</strain>
        <plasmid evidence="2 3">pBb323S2c</plasmid>
    </source>
</reference>
<geneLocation type="plasmid" evidence="2 3">
    <name>pBb323S2c</name>
</geneLocation>
<protein>
    <recommendedName>
        <fullName evidence="4">Helix-turn-helix domain-containing protein</fullName>
    </recommendedName>
</protein>
<evidence type="ECO:0000313" key="2">
    <source>
        <dbReference type="EMBL" id="UGX89849.1"/>
    </source>
</evidence>
<name>A0A7Z0QNQ7_9BRAD</name>
<proteinExistence type="predicted"/>
<evidence type="ECO:0000313" key="1">
    <source>
        <dbReference type="EMBL" id="NYY96944.1"/>
    </source>
</evidence>
<dbReference type="EMBL" id="JACBFH010000005">
    <property type="protein sequence ID" value="NYY96944.1"/>
    <property type="molecule type" value="Genomic_DNA"/>
</dbReference>
<accession>A0A7Z0QNQ7</accession>
<evidence type="ECO:0000313" key="3">
    <source>
        <dbReference type="Proteomes" id="UP000564836"/>
    </source>
</evidence>
<organism evidence="1">
    <name type="scientific">Bradyrhizobium barranii subsp. barranii</name>
    <dbReference type="NCBI Taxonomy" id="2823807"/>
    <lineage>
        <taxon>Bacteria</taxon>
        <taxon>Pseudomonadati</taxon>
        <taxon>Pseudomonadota</taxon>
        <taxon>Alphaproteobacteria</taxon>
        <taxon>Hyphomicrobiales</taxon>
        <taxon>Nitrobacteraceae</taxon>
        <taxon>Bradyrhizobium</taxon>
        <taxon>Bradyrhizobium barranii</taxon>
    </lineage>
</organism>
<dbReference type="AlphaFoldDB" id="A0A7Z0QNQ7"/>
<sequence>MKLKGDEYVTVPEFAELAGVTVRTFYQYRHWRLYNLPAPDLKVGTALLWKRSRAEAWASKPRG</sequence>